<feature type="repeat" description="TPR" evidence="1">
    <location>
        <begin position="321"/>
        <end position="354"/>
    </location>
</feature>
<dbReference type="InterPro" id="IPR040201">
    <property type="entry name" value="Mrg3-like"/>
</dbReference>
<keyword evidence="2" id="KW-1133">Transmembrane helix</keyword>
<feature type="transmembrane region" description="Helical" evidence="2">
    <location>
        <begin position="82"/>
        <end position="103"/>
    </location>
</feature>
<dbReference type="GO" id="GO:0051787">
    <property type="term" value="F:misfolded protein binding"/>
    <property type="evidence" value="ECO:0007669"/>
    <property type="project" value="TreeGrafter"/>
</dbReference>
<evidence type="ECO:0000313" key="3">
    <source>
        <dbReference type="EMBL" id="RJE20978.1"/>
    </source>
</evidence>
<keyword evidence="4" id="KW-1185">Reference proteome</keyword>
<dbReference type="OrthoDB" id="10050400at2759"/>
<dbReference type="PROSITE" id="PS50005">
    <property type="entry name" value="TPR"/>
    <property type="match status" value="1"/>
</dbReference>
<dbReference type="STRING" id="2070753.A0A3A2ZCW3"/>
<proteinExistence type="predicted"/>
<keyword evidence="2" id="KW-0812">Transmembrane</keyword>
<keyword evidence="1" id="KW-0802">TPR repeat</keyword>
<evidence type="ECO:0000256" key="2">
    <source>
        <dbReference type="SAM" id="Phobius"/>
    </source>
</evidence>
<evidence type="ECO:0000256" key="1">
    <source>
        <dbReference type="PROSITE-ProRule" id="PRU00339"/>
    </source>
</evidence>
<dbReference type="Proteomes" id="UP000266188">
    <property type="component" value="Unassembled WGS sequence"/>
</dbReference>
<dbReference type="CDD" id="cd24145">
    <property type="entry name" value="Mgr3-like"/>
    <property type="match status" value="1"/>
</dbReference>
<accession>A0A3A2ZCW3</accession>
<comment type="caution">
    <text evidence="3">The sequence shown here is derived from an EMBL/GenBank/DDBJ whole genome shotgun (WGS) entry which is preliminary data.</text>
</comment>
<dbReference type="PANTHER" id="PTHR28142">
    <property type="entry name" value="MITOCHONDRIAL INNER MEMBRANE I-AAA PROTEASE SUPERCOMPLEX SUBUNIT MGR3-RELATED"/>
    <property type="match status" value="1"/>
</dbReference>
<dbReference type="Gene3D" id="1.25.40.10">
    <property type="entry name" value="Tetratricopeptide repeat domain"/>
    <property type="match status" value="1"/>
</dbReference>
<dbReference type="PANTHER" id="PTHR28142:SF1">
    <property type="entry name" value="MITOCHONDRIAL INNER MEMBRANE I-AAA PROTEASE SUPERCOMPLEX SUBUNIT MGR3-RELATED"/>
    <property type="match status" value="1"/>
</dbReference>
<dbReference type="Pfam" id="PF13176">
    <property type="entry name" value="TPR_7"/>
    <property type="match status" value="1"/>
</dbReference>
<dbReference type="GO" id="GO:0006515">
    <property type="term" value="P:protein quality control for misfolded or incompletely synthesized proteins"/>
    <property type="evidence" value="ECO:0007669"/>
    <property type="project" value="TreeGrafter"/>
</dbReference>
<keyword evidence="2" id="KW-0472">Membrane</keyword>
<dbReference type="EMBL" id="MVGC01000262">
    <property type="protein sequence ID" value="RJE20978.1"/>
    <property type="molecule type" value="Genomic_DNA"/>
</dbReference>
<sequence length="481" mass="53939">MFKTASQRTGAFASKTIQSPLPLSRTISNTTRPRLNYNNAVRRFPSQFYPRIGFQTRNLTHAQRMRFTIREASRGIWRKNPIVFPLALISVIGSIAFFVYVSYVEVTFVGPKYAKFPPLVNESLRTAVYYTEIDLNPPKALEAYKEALRYAKQLNMNPMSDEVLGIRIQVAYMLEKAGLIEQSIAVLEKIKSETKKYVDGTAKLANHSPIGTEEHKAKLRGEGDPIPIDLPEFNEYQDKLVDDAKALLDRRPSVLRKLVGIELKLADLYSNSRTADEKKVEACLVSGVELCLKEMHRRQKFGLPVGGSPDSDGWLGLTEIAVVLRELGTMYDKQDKYALALPLYLRALDLIRVDEGDNPTCKQVSLLADISTMMTHMVHLPREGKQPQLAQTADTARQWSLKAIEVAGAIKPAVREKECDESCAMAHFSLGELARLQGKLDEAREYYKTTKSIAQSNDVAVLEEAADDILAKLEIRTGKDS</sequence>
<dbReference type="InterPro" id="IPR019734">
    <property type="entry name" value="TPR_rpt"/>
</dbReference>
<dbReference type="AlphaFoldDB" id="A0A3A2ZCW3"/>
<name>A0A3A2ZCW3_9EURO</name>
<evidence type="ECO:0000313" key="4">
    <source>
        <dbReference type="Proteomes" id="UP000266188"/>
    </source>
</evidence>
<dbReference type="InterPro" id="IPR011990">
    <property type="entry name" value="TPR-like_helical_dom_sf"/>
</dbReference>
<gene>
    <name evidence="3" type="ORF">PHISCL_06688</name>
</gene>
<reference evidence="4" key="1">
    <citation type="submission" date="2017-02" db="EMBL/GenBank/DDBJ databases">
        <authorList>
            <person name="Tafer H."/>
            <person name="Lopandic K."/>
        </authorList>
    </citation>
    <scope>NUCLEOTIDE SEQUENCE [LARGE SCALE GENOMIC DNA]</scope>
    <source>
        <strain evidence="4">CBS 366.77</strain>
    </source>
</reference>
<organism evidence="3 4">
    <name type="scientific">Aspergillus sclerotialis</name>
    <dbReference type="NCBI Taxonomy" id="2070753"/>
    <lineage>
        <taxon>Eukaryota</taxon>
        <taxon>Fungi</taxon>
        <taxon>Dikarya</taxon>
        <taxon>Ascomycota</taxon>
        <taxon>Pezizomycotina</taxon>
        <taxon>Eurotiomycetes</taxon>
        <taxon>Eurotiomycetidae</taxon>
        <taxon>Eurotiales</taxon>
        <taxon>Aspergillaceae</taxon>
        <taxon>Aspergillus</taxon>
        <taxon>Aspergillus subgen. Polypaecilum</taxon>
    </lineage>
</organism>
<protein>
    <submittedName>
        <fullName evidence="3">TPR domain protein</fullName>
    </submittedName>
</protein>
<dbReference type="SUPFAM" id="SSF48452">
    <property type="entry name" value="TPR-like"/>
    <property type="match status" value="1"/>
</dbReference>
<dbReference type="SMART" id="SM00028">
    <property type="entry name" value="TPR"/>
    <property type="match status" value="2"/>
</dbReference>
<dbReference type="GO" id="GO:0031942">
    <property type="term" value="C:i-AAA complex"/>
    <property type="evidence" value="ECO:0007669"/>
    <property type="project" value="TreeGrafter"/>
</dbReference>
<dbReference type="Pfam" id="PF13432">
    <property type="entry name" value="TPR_16"/>
    <property type="match status" value="1"/>
</dbReference>